<reference evidence="9 10" key="1">
    <citation type="journal article" date="2014" name="Int. J. Syst. Evol. Microbiol.">
        <title>Complete genome sequence of Corynebacterium casei LMG S-19264T (=DSM 44701T), isolated from a smear-ripened cheese.</title>
        <authorList>
            <consortium name="US DOE Joint Genome Institute (JGI-PGF)"/>
            <person name="Walter F."/>
            <person name="Albersmeier A."/>
            <person name="Kalinowski J."/>
            <person name="Ruckert C."/>
        </authorList>
    </citation>
    <scope>NUCLEOTIDE SEQUENCE [LARGE SCALE GENOMIC DNA]</scope>
    <source>
        <strain evidence="9 10">CGMCC 1.7286</strain>
    </source>
</reference>
<keyword evidence="10" id="KW-1185">Reference proteome</keyword>
<dbReference type="RefSeq" id="WP_188857369.1">
    <property type="nucleotide sequence ID" value="NZ_BMLT01000001.1"/>
</dbReference>
<dbReference type="PANTHER" id="PTHR45663:SF11">
    <property type="entry name" value="GEO12009P1"/>
    <property type="match status" value="1"/>
</dbReference>
<dbReference type="GO" id="GO:0046872">
    <property type="term" value="F:metal ion binding"/>
    <property type="evidence" value="ECO:0007669"/>
    <property type="project" value="UniProtKB-KW"/>
</dbReference>
<organism evidence="9 10">
    <name type="scientific">Marinobacterium nitratireducens</name>
    <dbReference type="NCBI Taxonomy" id="518897"/>
    <lineage>
        <taxon>Bacteria</taxon>
        <taxon>Pseudomonadati</taxon>
        <taxon>Pseudomonadota</taxon>
        <taxon>Gammaproteobacteria</taxon>
        <taxon>Oceanospirillales</taxon>
        <taxon>Oceanospirillaceae</taxon>
        <taxon>Marinobacterium</taxon>
    </lineage>
</organism>
<dbReference type="InterPro" id="IPR017937">
    <property type="entry name" value="Thioredoxin_CS"/>
</dbReference>
<keyword evidence="4" id="KW-0249">Electron transport</keyword>
<comment type="similarity">
    <text evidence="1">Belongs to the thioredoxin family.</text>
</comment>
<dbReference type="PRINTS" id="PR00421">
    <property type="entry name" value="THIOREDOXIN"/>
</dbReference>
<dbReference type="Gene3D" id="2.30.30.380">
    <property type="entry name" value="Zn-finger domain of Sec23/24"/>
    <property type="match status" value="1"/>
</dbReference>
<evidence type="ECO:0000313" key="9">
    <source>
        <dbReference type="EMBL" id="GGO75817.1"/>
    </source>
</evidence>
<dbReference type="FunFam" id="3.40.30.10:FF:000001">
    <property type="entry name" value="Thioredoxin"/>
    <property type="match status" value="1"/>
</dbReference>
<dbReference type="AlphaFoldDB" id="A0A917Z5P7"/>
<proteinExistence type="inferred from homology"/>
<evidence type="ECO:0000256" key="3">
    <source>
        <dbReference type="ARBA" id="ARBA00022723"/>
    </source>
</evidence>
<evidence type="ECO:0000256" key="4">
    <source>
        <dbReference type="ARBA" id="ARBA00022982"/>
    </source>
</evidence>
<dbReference type="Pfam" id="PF21352">
    <property type="entry name" value="Zn_ribbon_Thio2"/>
    <property type="match status" value="1"/>
</dbReference>
<dbReference type="NCBIfam" id="TIGR01068">
    <property type="entry name" value="thioredoxin"/>
    <property type="match status" value="1"/>
</dbReference>
<evidence type="ECO:0000256" key="5">
    <source>
        <dbReference type="ARBA" id="ARBA00023157"/>
    </source>
</evidence>
<sequence length="142" mass="15843">MSQILSISCPHCVVTNRVPSERLAQSPRCGRCKQPLFTGIPAELSVQEFDRLVASTDIPVVVDFWAEWCGPCKMMAPVFAAVAARLEPHYRFVKINTEQAPALAQRFGIRSIPTLMVLKNGREVARQAGALDQRSLEHWLRG</sequence>
<keyword evidence="2" id="KW-0813">Transport</keyword>
<gene>
    <name evidence="9" type="primary">trxC</name>
    <name evidence="9" type="ORF">GCM10011348_01510</name>
</gene>
<dbReference type="EMBL" id="BMLT01000001">
    <property type="protein sequence ID" value="GGO75817.1"/>
    <property type="molecule type" value="Genomic_DNA"/>
</dbReference>
<dbReference type="Pfam" id="PF00085">
    <property type="entry name" value="Thioredoxin"/>
    <property type="match status" value="1"/>
</dbReference>
<evidence type="ECO:0000313" key="10">
    <source>
        <dbReference type="Proteomes" id="UP000599578"/>
    </source>
</evidence>
<dbReference type="PROSITE" id="PS00194">
    <property type="entry name" value="THIOREDOXIN_1"/>
    <property type="match status" value="1"/>
</dbReference>
<evidence type="ECO:0000256" key="7">
    <source>
        <dbReference type="NCBIfam" id="TIGR01068"/>
    </source>
</evidence>
<dbReference type="GO" id="GO:0005829">
    <property type="term" value="C:cytosol"/>
    <property type="evidence" value="ECO:0007669"/>
    <property type="project" value="TreeGrafter"/>
</dbReference>
<keyword evidence="3" id="KW-0479">Metal-binding</keyword>
<evidence type="ECO:0000256" key="2">
    <source>
        <dbReference type="ARBA" id="ARBA00022448"/>
    </source>
</evidence>
<dbReference type="Proteomes" id="UP000599578">
    <property type="component" value="Unassembled WGS sequence"/>
</dbReference>
<dbReference type="InterPro" id="IPR005746">
    <property type="entry name" value="Thioredoxin"/>
</dbReference>
<dbReference type="InterPro" id="IPR036249">
    <property type="entry name" value="Thioredoxin-like_sf"/>
</dbReference>
<protein>
    <recommendedName>
        <fullName evidence="7">Thioredoxin</fullName>
    </recommendedName>
</protein>
<dbReference type="PROSITE" id="PS51352">
    <property type="entry name" value="THIOREDOXIN_2"/>
    <property type="match status" value="1"/>
</dbReference>
<keyword evidence="5" id="KW-1015">Disulfide bond</keyword>
<accession>A0A917Z5P7</accession>
<dbReference type="PANTHER" id="PTHR45663">
    <property type="entry name" value="GEO12009P1"/>
    <property type="match status" value="1"/>
</dbReference>
<keyword evidence="6" id="KW-0676">Redox-active center</keyword>
<dbReference type="InterPro" id="IPR013766">
    <property type="entry name" value="Thioredoxin_domain"/>
</dbReference>
<dbReference type="CDD" id="cd02947">
    <property type="entry name" value="TRX_family"/>
    <property type="match status" value="1"/>
</dbReference>
<dbReference type="NCBIfam" id="NF008229">
    <property type="entry name" value="PRK10996.1"/>
    <property type="match status" value="1"/>
</dbReference>
<feature type="domain" description="Thioredoxin" evidence="8">
    <location>
        <begin position="28"/>
        <end position="142"/>
    </location>
</feature>
<dbReference type="GO" id="GO:0015035">
    <property type="term" value="F:protein-disulfide reductase activity"/>
    <property type="evidence" value="ECO:0007669"/>
    <property type="project" value="UniProtKB-UniRule"/>
</dbReference>
<evidence type="ECO:0000256" key="1">
    <source>
        <dbReference type="ARBA" id="ARBA00008987"/>
    </source>
</evidence>
<evidence type="ECO:0000259" key="8">
    <source>
        <dbReference type="PROSITE" id="PS51352"/>
    </source>
</evidence>
<dbReference type="GO" id="GO:0045454">
    <property type="term" value="P:cell redox homeostasis"/>
    <property type="evidence" value="ECO:0007669"/>
    <property type="project" value="TreeGrafter"/>
</dbReference>
<evidence type="ECO:0000256" key="6">
    <source>
        <dbReference type="ARBA" id="ARBA00023284"/>
    </source>
</evidence>
<dbReference type="InterPro" id="IPR049299">
    <property type="entry name" value="Thio2_N"/>
</dbReference>
<dbReference type="Gene3D" id="3.40.30.10">
    <property type="entry name" value="Glutaredoxin"/>
    <property type="match status" value="1"/>
</dbReference>
<comment type="caution">
    <text evidence="9">The sequence shown here is derived from an EMBL/GenBank/DDBJ whole genome shotgun (WGS) entry which is preliminary data.</text>
</comment>
<dbReference type="SUPFAM" id="SSF52833">
    <property type="entry name" value="Thioredoxin-like"/>
    <property type="match status" value="1"/>
</dbReference>
<name>A0A917Z5P7_9GAMM</name>